<dbReference type="EMBL" id="UINC01124190">
    <property type="protein sequence ID" value="SVD01166.1"/>
    <property type="molecule type" value="Genomic_DNA"/>
</dbReference>
<reference evidence="1" key="1">
    <citation type="submission" date="2018-05" db="EMBL/GenBank/DDBJ databases">
        <authorList>
            <person name="Lanie J.A."/>
            <person name="Ng W.-L."/>
            <person name="Kazmierczak K.M."/>
            <person name="Andrzejewski T.M."/>
            <person name="Davidsen T.M."/>
            <person name="Wayne K.J."/>
            <person name="Tettelin H."/>
            <person name="Glass J.I."/>
            <person name="Rusch D."/>
            <person name="Podicherti R."/>
            <person name="Tsui H.-C.T."/>
            <person name="Winkler M.E."/>
        </authorList>
    </citation>
    <scope>NUCLEOTIDE SEQUENCE</scope>
</reference>
<sequence>MYKLSIYIYSNRVPFDARQKSYEFKSLV</sequence>
<name>A0A382RU31_9ZZZZ</name>
<organism evidence="1">
    <name type="scientific">marine metagenome</name>
    <dbReference type="NCBI Taxonomy" id="408172"/>
    <lineage>
        <taxon>unclassified sequences</taxon>
        <taxon>metagenomes</taxon>
        <taxon>ecological metagenomes</taxon>
    </lineage>
</organism>
<protein>
    <submittedName>
        <fullName evidence="1">Uncharacterized protein</fullName>
    </submittedName>
</protein>
<gene>
    <name evidence="1" type="ORF">METZ01_LOCUS354020</name>
</gene>
<evidence type="ECO:0000313" key="1">
    <source>
        <dbReference type="EMBL" id="SVD01166.1"/>
    </source>
</evidence>
<proteinExistence type="predicted"/>
<feature type="non-terminal residue" evidence="1">
    <location>
        <position position="28"/>
    </location>
</feature>
<dbReference type="AlphaFoldDB" id="A0A382RU31"/>
<accession>A0A382RU31</accession>